<dbReference type="SMART" id="SM00926">
    <property type="entry name" value="Molybdop_Fe4S4"/>
    <property type="match status" value="1"/>
</dbReference>
<dbReference type="InterPro" id="IPR006657">
    <property type="entry name" value="MoPterin_dinucl-bd_dom"/>
</dbReference>
<accession>A0ABV4IYT0</accession>
<dbReference type="Gene3D" id="3.40.228.10">
    <property type="entry name" value="Dimethylsulfoxide Reductase, domain 2"/>
    <property type="match status" value="1"/>
</dbReference>
<evidence type="ECO:0000259" key="5">
    <source>
        <dbReference type="PROSITE" id="PS51669"/>
    </source>
</evidence>
<dbReference type="CDD" id="cd00508">
    <property type="entry name" value="MopB_CT_Fdh-Nap-like"/>
    <property type="match status" value="1"/>
</dbReference>
<evidence type="ECO:0000256" key="1">
    <source>
        <dbReference type="ARBA" id="ARBA00022485"/>
    </source>
</evidence>
<organism evidence="6 7">
    <name type="scientific">Streptomyces pimonensis</name>
    <dbReference type="NCBI Taxonomy" id="2860288"/>
    <lineage>
        <taxon>Bacteria</taxon>
        <taxon>Bacillati</taxon>
        <taxon>Actinomycetota</taxon>
        <taxon>Actinomycetes</taxon>
        <taxon>Kitasatosporales</taxon>
        <taxon>Streptomycetaceae</taxon>
        <taxon>Streptomyces</taxon>
    </lineage>
</organism>
<dbReference type="EMBL" id="JAHWZY010000012">
    <property type="protein sequence ID" value="MEZ3179835.1"/>
    <property type="molecule type" value="Genomic_DNA"/>
</dbReference>
<keyword evidence="1" id="KW-0004">4Fe-4S</keyword>
<dbReference type="InterPro" id="IPR006963">
    <property type="entry name" value="Mopterin_OxRdtase_4Fe-4S_dom"/>
</dbReference>
<keyword evidence="4" id="KW-0411">Iron-sulfur</keyword>
<dbReference type="RefSeq" id="WP_371238382.1">
    <property type="nucleotide sequence ID" value="NZ_JAHWZY010000012.1"/>
</dbReference>
<evidence type="ECO:0000313" key="7">
    <source>
        <dbReference type="Proteomes" id="UP001567537"/>
    </source>
</evidence>
<protein>
    <submittedName>
        <fullName evidence="6">Molybdopterin oxidoreductase family protein</fullName>
    </submittedName>
</protein>
<proteinExistence type="predicted"/>
<dbReference type="InterPro" id="IPR009010">
    <property type="entry name" value="Asp_de-COase-like_dom_sf"/>
</dbReference>
<evidence type="ECO:0000256" key="3">
    <source>
        <dbReference type="ARBA" id="ARBA00023004"/>
    </source>
</evidence>
<sequence length="720" mass="76601">MRDTVTPTHCPYCALQCGMNLTPAPDGRAVEVSERADFPVNRGALCGKGRTAPAVLSSSVRLTSPLVRSAGGALVPASWEEALERVAEGLGRTRAEYGADAVGVFGGGGLTNEKAYSLGKFARVVLGTSQIDYNGRFCMSSAAAAGGRAFGLDRGLPFPLEDIPRTGCVILVGSNPAETMPPSLRYFTELRENGGTLIVVDPRRTRTAEQADLHLAPRPGTDLALALGLLHLIVAEGHTDEAYVRERTAGWEETRAAAMAHWPEYVERITGVPVPRLREAVRLFCEPEAAMVLTARGPEQQSKGTDTVGAWINLCLATGRAGRPLSGYGCLTGQGNGQGGREHGQKADQLPGYRKLTDPAARAHVAGVWGVDPDSLPGPGRSAYELLDALGTDIRSLLLMGSNPVVSAPRAAHVEQRIRSLDFLAVCDVVLSETAALADVVLPVTQWAEETGTTTSLEGRVLLRRRAITPPEGVRSDLEVMHELAARLGGEGSPEKRFPTDPEEVFEELRRASAGGPADYSGITYRRLAEENGVFWPCPAPEDPAGGVHPGTPRLFLDRFATEDGRARFAPVSHRAAAEEPDAEYPVLLTTGRVVAQYQSGAQTRRVDELNAAAPGPFVELHPRLAERLGTAEGDPVAVVSRRGRAVAPARITTAIRPDTVFMPFHWAGEGRANTLTNPALDPTSRMPEFKVCAVRVEAVRPVRAAGSAPAAARPAVSTA</sequence>
<dbReference type="Proteomes" id="UP001567537">
    <property type="component" value="Unassembled WGS sequence"/>
</dbReference>
<keyword evidence="2" id="KW-0479">Metal-binding</keyword>
<feature type="domain" description="4Fe-4S Mo/W bis-MGD-type" evidence="5">
    <location>
        <begin position="3"/>
        <end position="60"/>
    </location>
</feature>
<reference evidence="6 7" key="1">
    <citation type="journal article" date="2021" name="Res Sq">
        <title>Streptomyces Pimoensis sp. nov., Isolated From the Taklimakan Desert in Xinjiang, China.</title>
        <authorList>
            <person name="Zhang P."/>
            <person name="Luo X."/>
            <person name="Luo X."/>
            <person name="Liu Z."/>
            <person name="Xia Z."/>
            <person name="Wan C."/>
            <person name="zhang L."/>
        </authorList>
    </citation>
    <scope>NUCLEOTIDE SEQUENCE [LARGE SCALE GENOMIC DNA]</scope>
    <source>
        <strain evidence="6 7">TRM75549</strain>
    </source>
</reference>
<dbReference type="Pfam" id="PF04879">
    <property type="entry name" value="Molybdop_Fe4S4"/>
    <property type="match status" value="1"/>
</dbReference>
<comment type="caution">
    <text evidence="6">The sequence shown here is derived from an EMBL/GenBank/DDBJ whole genome shotgun (WGS) entry which is preliminary data.</text>
</comment>
<evidence type="ECO:0000313" key="6">
    <source>
        <dbReference type="EMBL" id="MEZ3179835.1"/>
    </source>
</evidence>
<dbReference type="PANTHER" id="PTHR43105:SF10">
    <property type="entry name" value="NADH-QUINONE OXIDOREDUCTASE SUBUNIT G"/>
    <property type="match status" value="1"/>
</dbReference>
<gene>
    <name evidence="6" type="ORF">KYY02_14425</name>
</gene>
<evidence type="ECO:0000256" key="4">
    <source>
        <dbReference type="ARBA" id="ARBA00023014"/>
    </source>
</evidence>
<dbReference type="InterPro" id="IPR006656">
    <property type="entry name" value="Mopterin_OxRdtase"/>
</dbReference>
<dbReference type="Gene3D" id="2.20.25.90">
    <property type="entry name" value="ADC-like domains"/>
    <property type="match status" value="1"/>
</dbReference>
<keyword evidence="7" id="KW-1185">Reference proteome</keyword>
<name>A0ABV4IYT0_9ACTN</name>
<dbReference type="PANTHER" id="PTHR43105">
    <property type="entry name" value="RESPIRATORY NITRATE REDUCTASE"/>
    <property type="match status" value="1"/>
</dbReference>
<dbReference type="Pfam" id="PF00384">
    <property type="entry name" value="Molybdopterin"/>
    <property type="match status" value="1"/>
</dbReference>
<evidence type="ECO:0000256" key="2">
    <source>
        <dbReference type="ARBA" id="ARBA00022723"/>
    </source>
</evidence>
<dbReference type="SUPFAM" id="SSF50692">
    <property type="entry name" value="ADC-like"/>
    <property type="match status" value="1"/>
</dbReference>
<dbReference type="Pfam" id="PF01568">
    <property type="entry name" value="Molydop_binding"/>
    <property type="match status" value="1"/>
</dbReference>
<dbReference type="SUPFAM" id="SSF53706">
    <property type="entry name" value="Formate dehydrogenase/DMSO reductase, domains 1-3"/>
    <property type="match status" value="1"/>
</dbReference>
<dbReference type="Gene3D" id="3.40.50.740">
    <property type="match status" value="1"/>
</dbReference>
<keyword evidence="3" id="KW-0408">Iron</keyword>
<dbReference type="InterPro" id="IPR050123">
    <property type="entry name" value="Prok_molybdopt-oxidoreductase"/>
</dbReference>
<dbReference type="Gene3D" id="2.40.40.20">
    <property type="match status" value="1"/>
</dbReference>
<dbReference type="PROSITE" id="PS51669">
    <property type="entry name" value="4FE4S_MOW_BIS_MGD"/>
    <property type="match status" value="1"/>
</dbReference>